<accession>M1V5C4</accession>
<feature type="transmembrane region" description="Helical" evidence="4">
    <location>
        <begin position="168"/>
        <end position="190"/>
    </location>
</feature>
<feature type="transmembrane region" description="Helical" evidence="4">
    <location>
        <begin position="142"/>
        <end position="162"/>
    </location>
</feature>
<dbReference type="InterPro" id="IPR036259">
    <property type="entry name" value="MFS_trans_sf"/>
</dbReference>
<reference evidence="5 6" key="2">
    <citation type="journal article" date="2007" name="BMC Biol.">
        <title>A 100%-complete sequence reveals unusually simple genomic features in the hot-spring red alga Cyanidioschyzon merolae.</title>
        <authorList>
            <person name="Nozaki H."/>
            <person name="Takano H."/>
            <person name="Misumi O."/>
            <person name="Terasawa K."/>
            <person name="Matsuzaki M."/>
            <person name="Maruyama S."/>
            <person name="Nishida K."/>
            <person name="Yagisawa F."/>
            <person name="Yoshida Y."/>
            <person name="Fujiwara T."/>
            <person name="Takio S."/>
            <person name="Tamura K."/>
            <person name="Chung S.J."/>
            <person name="Nakamura S."/>
            <person name="Kuroiwa H."/>
            <person name="Tanaka K."/>
            <person name="Sato N."/>
            <person name="Kuroiwa T."/>
        </authorList>
    </citation>
    <scope>NUCLEOTIDE SEQUENCE [LARGE SCALE GENOMIC DNA]</scope>
    <source>
        <strain evidence="5 6">10D</strain>
    </source>
</reference>
<evidence type="ECO:0008006" key="7">
    <source>
        <dbReference type="Google" id="ProtNLM"/>
    </source>
</evidence>
<feature type="transmembrane region" description="Helical" evidence="4">
    <location>
        <begin position="77"/>
        <end position="98"/>
    </location>
</feature>
<dbReference type="OrthoDB" id="18420at2759"/>
<evidence type="ECO:0000256" key="1">
    <source>
        <dbReference type="ARBA" id="ARBA00022692"/>
    </source>
</evidence>
<feature type="transmembrane region" description="Helical" evidence="4">
    <location>
        <begin position="243"/>
        <end position="266"/>
    </location>
</feature>
<feature type="transmembrane region" description="Helical" evidence="4">
    <location>
        <begin position="110"/>
        <end position="130"/>
    </location>
</feature>
<dbReference type="EMBL" id="AP006493">
    <property type="protein sequence ID" value="BAM80425.1"/>
    <property type="molecule type" value="Genomic_DNA"/>
</dbReference>
<keyword evidence="3 4" id="KW-0472">Membrane</keyword>
<dbReference type="GO" id="GO:0022857">
    <property type="term" value="F:transmembrane transporter activity"/>
    <property type="evidence" value="ECO:0007669"/>
    <property type="project" value="InterPro"/>
</dbReference>
<dbReference type="GeneID" id="16994395"/>
<organism evidence="5 6">
    <name type="scientific">Cyanidioschyzon merolae (strain NIES-3377 / 10D)</name>
    <name type="common">Unicellular red alga</name>
    <dbReference type="NCBI Taxonomy" id="280699"/>
    <lineage>
        <taxon>Eukaryota</taxon>
        <taxon>Rhodophyta</taxon>
        <taxon>Bangiophyceae</taxon>
        <taxon>Cyanidiales</taxon>
        <taxon>Cyanidiaceae</taxon>
        <taxon>Cyanidioschyzon</taxon>
    </lineage>
</organism>
<dbReference type="PANTHER" id="PTHR23121:SF9">
    <property type="entry name" value="SODIUM-DEPENDENT GLUCOSE TRANSPORTER 1"/>
    <property type="match status" value="1"/>
</dbReference>
<dbReference type="RefSeq" id="XP_005536461.1">
    <property type="nucleotide sequence ID" value="XM_005536404.1"/>
</dbReference>
<feature type="transmembrane region" description="Helical" evidence="4">
    <location>
        <begin position="399"/>
        <end position="420"/>
    </location>
</feature>
<protein>
    <recommendedName>
        <fullName evidence="7">Major facilitator superfamily (MFS) profile domain-containing protein</fullName>
    </recommendedName>
</protein>
<name>M1V5C4_CYAM1</name>
<keyword evidence="2 4" id="KW-1133">Transmembrane helix</keyword>
<feature type="transmembrane region" description="Helical" evidence="4">
    <location>
        <begin position="9"/>
        <end position="30"/>
    </location>
</feature>
<gene>
    <name evidence="5" type="ORF">CYME_CMK030C</name>
</gene>
<dbReference type="InterPro" id="IPR011701">
    <property type="entry name" value="MFS"/>
</dbReference>
<evidence type="ECO:0000313" key="6">
    <source>
        <dbReference type="Proteomes" id="UP000007014"/>
    </source>
</evidence>
<feature type="transmembrane region" description="Helical" evidence="4">
    <location>
        <begin position="372"/>
        <end position="393"/>
    </location>
</feature>
<evidence type="ECO:0000256" key="3">
    <source>
        <dbReference type="ARBA" id="ARBA00023136"/>
    </source>
</evidence>
<evidence type="ECO:0000256" key="2">
    <source>
        <dbReference type="ARBA" id="ARBA00022989"/>
    </source>
</evidence>
<evidence type="ECO:0000256" key="4">
    <source>
        <dbReference type="SAM" id="Phobius"/>
    </source>
</evidence>
<dbReference type="AlphaFoldDB" id="M1V5C4"/>
<dbReference type="SUPFAM" id="SSF103473">
    <property type="entry name" value="MFS general substrate transporter"/>
    <property type="match status" value="1"/>
</dbReference>
<dbReference type="KEGG" id="cme:CYME_CMK030C"/>
<proteinExistence type="predicted"/>
<dbReference type="Pfam" id="PF07690">
    <property type="entry name" value="MFS_1"/>
    <property type="match status" value="1"/>
</dbReference>
<feature type="transmembrane region" description="Helical" evidence="4">
    <location>
        <begin position="50"/>
        <end position="70"/>
    </location>
</feature>
<dbReference type="PANTHER" id="PTHR23121">
    <property type="entry name" value="SODIUM-DEPENDENT GLUCOSE TRANSPORTER 1"/>
    <property type="match status" value="1"/>
</dbReference>
<dbReference type="Proteomes" id="UP000007014">
    <property type="component" value="Chromosome 11"/>
</dbReference>
<keyword evidence="6" id="KW-1185">Reference proteome</keyword>
<reference evidence="5 6" key="1">
    <citation type="journal article" date="2004" name="Nature">
        <title>Genome sequence of the ultrasmall unicellular red alga Cyanidioschyzon merolae 10D.</title>
        <authorList>
            <person name="Matsuzaki M."/>
            <person name="Misumi O."/>
            <person name="Shin-i T."/>
            <person name="Maruyama S."/>
            <person name="Takahara M."/>
            <person name="Miyagishima S."/>
            <person name="Mori T."/>
            <person name="Nishida K."/>
            <person name="Yagisawa F."/>
            <person name="Nishida K."/>
            <person name="Yoshida Y."/>
            <person name="Nishimura Y."/>
            <person name="Nakao S."/>
            <person name="Kobayashi T."/>
            <person name="Momoyama Y."/>
            <person name="Higashiyama T."/>
            <person name="Minoda A."/>
            <person name="Sano M."/>
            <person name="Nomoto H."/>
            <person name="Oishi K."/>
            <person name="Hayashi H."/>
            <person name="Ohta F."/>
            <person name="Nishizaka S."/>
            <person name="Haga S."/>
            <person name="Miura S."/>
            <person name="Morishita T."/>
            <person name="Kabeya Y."/>
            <person name="Terasawa K."/>
            <person name="Suzuki Y."/>
            <person name="Ishii Y."/>
            <person name="Asakawa S."/>
            <person name="Takano H."/>
            <person name="Ohta N."/>
            <person name="Kuroiwa H."/>
            <person name="Tanaka K."/>
            <person name="Shimizu N."/>
            <person name="Sugano S."/>
            <person name="Sato N."/>
            <person name="Nozaki H."/>
            <person name="Ogasawara N."/>
            <person name="Kohara Y."/>
            <person name="Kuroiwa T."/>
        </authorList>
    </citation>
    <scope>NUCLEOTIDE SEQUENCE [LARGE SCALE GENOMIC DNA]</scope>
    <source>
        <strain evidence="5 6">10D</strain>
    </source>
</reference>
<evidence type="ECO:0000313" key="5">
    <source>
        <dbReference type="EMBL" id="BAM80425.1"/>
    </source>
</evidence>
<sequence length="436" mass="47165">MPAANHIQHLLYVATCSAFVCLGVSVAFLGPSLPALHELVSERGGVTKDGWLFSLGGIAYFIGAGLNGTLDRSFEAMLLESLLLTVSLVVSGVSQAMLPFCRKRWQLGGLLFITRLGAGSLDVSGNSIIAASGSVATSWMQCLHACFSVGAYLAPLILAFWLRTSAYGLYLGFATYAVFVVFSLVLLFMYTAMLRRYAERNISSCPTGNRAVDDKTQLGPVVASEAKAVISTTRQRLVRMARITLVVVVFASYAGYEVSLGAWLAVYAHEADGASKELAQADMVSALFWAAIMCSRLLAIVVSVWFSATTILTCCVIESLIAWLCTLWRLRSLRVLAACLGLAMGPAYAAQMSIAVEIFGDRERCASEVATWGTIGSTLGEALLPWIVGIFMSRFGLVWFHRTIMSYAFLWSAFAVALIWRRQRPQTMDPKSGASG</sequence>
<dbReference type="OMA" id="IPWCKKA"/>
<feature type="transmembrane region" description="Helical" evidence="4">
    <location>
        <begin position="335"/>
        <end position="360"/>
    </location>
</feature>
<dbReference type="Gene3D" id="1.20.1250.20">
    <property type="entry name" value="MFS general substrate transporter like domains"/>
    <property type="match status" value="2"/>
</dbReference>
<keyword evidence="1 4" id="KW-0812">Transmembrane</keyword>
<dbReference type="Gramene" id="CMK030CT">
    <property type="protein sequence ID" value="CMK030CT"/>
    <property type="gene ID" value="CMK030C"/>
</dbReference>
<dbReference type="HOGENOM" id="CLU_629093_0_0_1"/>
<feature type="transmembrane region" description="Helical" evidence="4">
    <location>
        <begin position="286"/>
        <end position="306"/>
    </location>
</feature>